<keyword evidence="3" id="KW-0176">Collagen</keyword>
<protein>
    <submittedName>
        <fullName evidence="3">Collagen-binding protein</fullName>
    </submittedName>
</protein>
<dbReference type="InterPro" id="IPR008969">
    <property type="entry name" value="CarboxyPept-like_regulatory"/>
</dbReference>
<evidence type="ECO:0000259" key="2">
    <source>
        <dbReference type="Pfam" id="PF14905"/>
    </source>
</evidence>
<proteinExistence type="predicted"/>
<dbReference type="EMBL" id="AP024749">
    <property type="protein sequence ID" value="BCY28382.1"/>
    <property type="molecule type" value="Genomic_DNA"/>
</dbReference>
<evidence type="ECO:0000313" key="3">
    <source>
        <dbReference type="EMBL" id="BCY28382.1"/>
    </source>
</evidence>
<sequence>MRKLLSLLLVIVSSIAISQNKISISGKILEKGPNVPLESATIYFAKVSDSTVVDYTISSSNGDFKFDIPAIKYPVELKISYAGFKEYKKRFNELQETTNLGTILLEENVASLNEVIVKGEAPPITIKSDTLEFNASSFKVRPDANVEALLKQLPGVEIDEDGKITVNGKEVNQVLVNGKPFFDKDGKIALQNLPSDIINKVQVSDTKTKKEEQTGAAASSNNASINLTIDEDKNKGLFGKAMAGYGSDDRYESSLLLNYFKNKRKFSVLASSNNINSTGFSMDEIFDNMGGGRSRSIWVGDNGAFGINGRSFGGNNGITQTNLMGLNYSDEWVKDSEQSMSYFLSNSSTENTNRRDQTSFLPDGDFRTISQAITKNDNTVHDFSTDFEFKIDSTTTINFSPSFNSVKTIFKNNSSQLSYDENEDLLNENTSDDYTENISNSFKNNLTVTKRFKRNSHFLSFEFNNQNSKNTDDDFTNSSTIFYQSGDPDDIRNQYNNTKNKTNRYDAELSFSKPITDSMQIVLSAYYEFENFDKSRLSLDYDDLANDYTIVNDNLTNHFESLQKTFNPKAGINVFKKKYNFNATLGTSVISFNGSADYLGVNTNVKKNYILPSARMYANYKFSKTQNIWVSYSFNNNLPTVNQIIPIEDLANPLNTFIGNKDLGLNKYHEGYFSFRDYDYSTRSGYGFYSGGSIYEQQVISAVSFDENRKRTTTYENTSGTYNGWAGFYYNKTFKKDEHKLRLSLRFNSDFSKSKGITDDIEYEANRLQFSPRISLNYDYGELFNINPSYRVNLNTTNYKNYIIDNAKNTVHRFNIQTTNYWPKNWVFGNDFGYTYNSNISDGFKKDFYLWNTSLSYSFFDKMFTAKIKVYDILNQNQSNTRNITATTIIDEENIVLKRYVMFSLTYKLTKFGGKETKRNRFWLD</sequence>
<feature type="signal peptide" evidence="1">
    <location>
        <begin position="1"/>
        <end position="18"/>
    </location>
</feature>
<organism evidence="3 4">
    <name type="scientific">Flavobacterium okayamense</name>
    <dbReference type="NCBI Taxonomy" id="2830782"/>
    <lineage>
        <taxon>Bacteria</taxon>
        <taxon>Pseudomonadati</taxon>
        <taxon>Bacteroidota</taxon>
        <taxon>Flavobacteriia</taxon>
        <taxon>Flavobacteriales</taxon>
        <taxon>Flavobacteriaceae</taxon>
        <taxon>Flavobacterium</taxon>
    </lineage>
</organism>
<dbReference type="Pfam" id="PF14905">
    <property type="entry name" value="OMP_b-brl_3"/>
    <property type="match status" value="2"/>
</dbReference>
<gene>
    <name evidence="3" type="ORF">KK2020170_12500</name>
</gene>
<keyword evidence="4" id="KW-1185">Reference proteome</keyword>
<dbReference type="Proteomes" id="UP000825258">
    <property type="component" value="Chromosome"/>
</dbReference>
<reference evidence="3 4" key="1">
    <citation type="submission" date="2021-06" db="EMBL/GenBank/DDBJ databases">
        <title>Whole genome sequences of Flavobacterium sp. KK2020170 and assembly.</title>
        <authorList>
            <person name="Kitahara K."/>
            <person name="Miyoshi S."/>
            <person name="Uesaka K."/>
        </authorList>
    </citation>
    <scope>NUCLEOTIDE SEQUENCE [LARGE SCALE GENOMIC DNA]</scope>
    <source>
        <strain evidence="3 4">KK2020170</strain>
    </source>
</reference>
<name>A0ABN6HZJ5_9FLAO</name>
<dbReference type="RefSeq" id="WP_221259952.1">
    <property type="nucleotide sequence ID" value="NZ_AP024749.1"/>
</dbReference>
<evidence type="ECO:0000313" key="4">
    <source>
        <dbReference type="Proteomes" id="UP000825258"/>
    </source>
</evidence>
<dbReference type="InterPro" id="IPR041700">
    <property type="entry name" value="OMP_b-brl_3"/>
</dbReference>
<keyword evidence="1" id="KW-0732">Signal</keyword>
<dbReference type="SUPFAM" id="SSF56935">
    <property type="entry name" value="Porins"/>
    <property type="match status" value="1"/>
</dbReference>
<evidence type="ECO:0000256" key="1">
    <source>
        <dbReference type="SAM" id="SignalP"/>
    </source>
</evidence>
<dbReference type="Pfam" id="PF13715">
    <property type="entry name" value="CarbopepD_reg_2"/>
    <property type="match status" value="1"/>
</dbReference>
<feature type="chain" id="PRO_5046373775" evidence="1">
    <location>
        <begin position="19"/>
        <end position="925"/>
    </location>
</feature>
<feature type="domain" description="Outer membrane protein beta-barrel" evidence="2">
    <location>
        <begin position="450"/>
        <end position="766"/>
    </location>
</feature>
<dbReference type="SUPFAM" id="SSF49464">
    <property type="entry name" value="Carboxypeptidase regulatory domain-like"/>
    <property type="match status" value="1"/>
</dbReference>
<feature type="domain" description="Outer membrane protein beta-barrel" evidence="2">
    <location>
        <begin position="772"/>
        <end position="907"/>
    </location>
</feature>
<accession>A0ABN6HZJ5</accession>